<evidence type="ECO:0000313" key="1">
    <source>
        <dbReference type="EMBL" id="MDC9590334.1"/>
    </source>
</evidence>
<reference evidence="1 2" key="1">
    <citation type="submission" date="2023-02" db="EMBL/GenBank/DDBJ databases">
        <title>Entomopathogenic bacteria.</title>
        <authorList>
            <person name="Machado R.A."/>
        </authorList>
    </citation>
    <scope>NUCLEOTIDE SEQUENCE [LARGE SCALE GENOMIC DNA]</scope>
    <source>
        <strain evidence="1 2">XENO-10</strain>
    </source>
</reference>
<evidence type="ECO:0008006" key="3">
    <source>
        <dbReference type="Google" id="ProtNLM"/>
    </source>
</evidence>
<evidence type="ECO:0000313" key="2">
    <source>
        <dbReference type="Proteomes" id="UP001217178"/>
    </source>
</evidence>
<dbReference type="RefSeq" id="WP_273555629.1">
    <property type="nucleotide sequence ID" value="NZ_JAQRFI010000033.1"/>
</dbReference>
<keyword evidence="2" id="KW-1185">Reference proteome</keyword>
<organism evidence="1 2">
    <name type="scientific">Xenorhabdus yunnanensis</name>
    <dbReference type="NCBI Taxonomy" id="3025878"/>
    <lineage>
        <taxon>Bacteria</taxon>
        <taxon>Pseudomonadati</taxon>
        <taxon>Pseudomonadota</taxon>
        <taxon>Gammaproteobacteria</taxon>
        <taxon>Enterobacterales</taxon>
        <taxon>Morganellaceae</taxon>
        <taxon>Xenorhabdus</taxon>
    </lineage>
</organism>
<protein>
    <recommendedName>
        <fullName evidence="3">Transposase</fullName>
    </recommendedName>
</protein>
<comment type="caution">
    <text evidence="1">The sequence shown here is derived from an EMBL/GenBank/DDBJ whole genome shotgun (WGS) entry which is preliminary data.</text>
</comment>
<dbReference type="Proteomes" id="UP001217178">
    <property type="component" value="Unassembled WGS sequence"/>
</dbReference>
<gene>
    <name evidence="1" type="ORF">PSI23_13790</name>
</gene>
<sequence>MSNTSIITCVGDFLRVVKKFSPNNKRVFYRGQRNSEYGINSSLSRLLKYSDSKLKPYYVEKYNLITEGNQHYDI</sequence>
<name>A0ABT5LHA7_9GAMM</name>
<accession>A0ABT5LHA7</accession>
<proteinExistence type="predicted"/>
<dbReference type="EMBL" id="JAQRFI010000033">
    <property type="protein sequence ID" value="MDC9590334.1"/>
    <property type="molecule type" value="Genomic_DNA"/>
</dbReference>